<proteinExistence type="predicted"/>
<accession>A0A7J6NSX9</accession>
<dbReference type="EMBL" id="JABANO010040150">
    <property type="protein sequence ID" value="KAF4686878.1"/>
    <property type="molecule type" value="Genomic_DNA"/>
</dbReference>
<gene>
    <name evidence="1" type="ORF">FOZ63_017024</name>
</gene>
<reference evidence="1 2" key="1">
    <citation type="submission" date="2020-04" db="EMBL/GenBank/DDBJ databases">
        <title>Perkinsus olseni comparative genomics.</title>
        <authorList>
            <person name="Bogema D.R."/>
        </authorList>
    </citation>
    <scope>NUCLEOTIDE SEQUENCE [LARGE SCALE GENOMIC DNA]</scope>
    <source>
        <strain evidence="1 2">ATCC PRA-207</strain>
    </source>
</reference>
<protein>
    <submittedName>
        <fullName evidence="1">Uncharacterized protein</fullName>
    </submittedName>
</protein>
<comment type="caution">
    <text evidence="1">The sequence shown here is derived from an EMBL/GenBank/DDBJ whole genome shotgun (WGS) entry which is preliminary data.</text>
</comment>
<evidence type="ECO:0000313" key="1">
    <source>
        <dbReference type="EMBL" id="KAF4686878.1"/>
    </source>
</evidence>
<evidence type="ECO:0000313" key="2">
    <source>
        <dbReference type="Proteomes" id="UP000553632"/>
    </source>
</evidence>
<organism evidence="1 2">
    <name type="scientific">Perkinsus olseni</name>
    <name type="common">Perkinsus atlanticus</name>
    <dbReference type="NCBI Taxonomy" id="32597"/>
    <lineage>
        <taxon>Eukaryota</taxon>
        <taxon>Sar</taxon>
        <taxon>Alveolata</taxon>
        <taxon>Perkinsozoa</taxon>
        <taxon>Perkinsea</taxon>
        <taxon>Perkinsida</taxon>
        <taxon>Perkinsidae</taxon>
        <taxon>Perkinsus</taxon>
    </lineage>
</organism>
<dbReference type="Proteomes" id="UP000553632">
    <property type="component" value="Unassembled WGS sequence"/>
</dbReference>
<sequence length="112" mass="12627">EMLCKTALYDYLLAAKRFTRAEGTSNTESPALEILTSDDLELIKTEGFQEGCYEFTVGNGTSLGEWFRQLGEIAEERKAEPDYQEAWNDDLIKKLTGETETPFQVTTDPAPH</sequence>
<dbReference type="AlphaFoldDB" id="A0A7J6NSX9"/>
<keyword evidence="2" id="KW-1185">Reference proteome</keyword>
<name>A0A7J6NSX9_PEROL</name>
<feature type="non-terminal residue" evidence="1">
    <location>
        <position position="112"/>
    </location>
</feature>